<proteinExistence type="predicted"/>
<evidence type="ECO:0000313" key="7">
    <source>
        <dbReference type="Proteomes" id="UP001055618"/>
    </source>
</evidence>
<dbReference type="PROSITE" id="PS00455">
    <property type="entry name" value="AMP_BINDING"/>
    <property type="match status" value="1"/>
</dbReference>
<dbReference type="FunFam" id="3.40.50.980:FF:000001">
    <property type="entry name" value="Non-ribosomal peptide synthetase"/>
    <property type="match status" value="1"/>
</dbReference>
<dbReference type="GO" id="GO:0003824">
    <property type="term" value="F:catalytic activity"/>
    <property type="evidence" value="ECO:0007669"/>
    <property type="project" value="InterPro"/>
</dbReference>
<dbReference type="CDD" id="cd19531">
    <property type="entry name" value="LCL_NRPS-like"/>
    <property type="match status" value="1"/>
</dbReference>
<dbReference type="Pfam" id="PF00668">
    <property type="entry name" value="Condensation"/>
    <property type="match status" value="3"/>
</dbReference>
<sequence length="2122" mass="235905">MKDIVTLLKQLERQGVRLALNAQGQLISQSNKDAITADIGRTIKENKDAIVRCLTAQQAFERPITPQNATSGPLSSSQSGLWFIEQYEEQSHLYNMPVYFRLTGTLDVAALEFAFDALAQRHASLRTRFVVNEQGKGEQRIDAYQPFVIQHDDFSLLPEAEREARLQQQVKAEISRPFELTAGDLTRVRLVKMSERVHVLMITQHHIISDGWSVKNMFADFKPAFLACQNRQPHPVEPTQLNYIDYAHWFNSASFLDYHNEFKPFWVERLTGIPEVHSLPLDKPRPAHQNSGGEVIFSAINNDLWDKFKRLCQRYNTSNFIGLHAVFSLMLARISGEKDIVIGSPLAYRERSDIEDVVGFFVNTIVLRTQLQDQQSFVDYLQYCREQDLSAFDHQLYRFEALSEAIGSDRTTAINPIFQVMLVYQAKVDFNDLIPGCDAAEETSPVLPAKTDISVKVTELMGEVRLDWLFATALFERQTIQYYADRFIRLIEAVVEAPETDIWHLPLMEAERFAAVLAESQQLPRSYPQPQLTVTDVIEAIAQRDPQQLAIAFDGEQRTDTLTYAELNRQANQLAHWLHRQGLGEQSLVGVLAKRDRYFVIALLAVWKAGAAYVPLDPDYPPERLRHIITDANLAVILGGDGQQLAQWSAEQCIDLTDPTVVAQWHDLPGDEAPAIPRHAQQLAQVIYTSGSTGLPKGVMIEHGSLINLLDDHRDRIDFTPQSTMFNCMSLSFDAGNMTTLLPLSSGGTLAFGEPNDRAIVQAEQSGATHLILPTALMSILDPQHVNGIQAIGMGGEACPNAVVENWADKVALYNMYGPTECTVTALSTRLRKGQPVTIGKPIAHIQALILDAAGQLCPAGVPGELCLAGLGLARGYLNQPQMTASRFEHITLHDVNSTEQATLRIYRTGDKARLLNNGDYEYCGRIDEQIKLRGYRIEPGEIEAQLAAVCPSLKQVKVIVAQVGNRPALVAYGTVKANSSTPEPAAVLIDVAKHLPEYMVPFRLILLEDMPLTPNGKLDTKQLPPVLEASEGDGEADNPLEADVLAIWRSVLNTPLGVEDDFFRLGGDSILSIQLTTRLRSAGYVCTVKDVFEAKSVRRLCRVLAQNNRDTGIVVEQGTLEGEFALLPIQRWFMEQPLARPEHWNQAAMIQLPDVDTERLTTMLQALIVQHDALRLACDADGQRYLTDVPCPVVSTLDYRQLGDDGLQQAFTALQSEFDPAQGRTMAAALVRHHPQADTAVFLAFHHLVIDAVSWRILVDDLERLYLGEPLLPKTSSYRQWGTALHHYATQHAEQLTYWLAQEDGVDQTALLAAKDPQGQASAAILTLDAETTGQLVSEANRAFNTEVSDLLLAALTRTLNDLGWGDKARIMLEGHGREAIDPTLDVSRTVGWFTSTYPVRLQDRSDWASLIKSSKEQLRQVPDKGVGFNPLRYHHPQGNSLTLSPIVFNYLGLSVQAAGVWRPVDVAPGGCVAPENKPAEVISLHGGITGGRLTMRQVGCLNQRDSERLMVRLTENLRALTEACLTQLNHGTAFTPSDFPAVTLSQTQLDSLSQRYDIDTLLPLSSLQQSMLYHRLRCPQDDAYHLQTPIRYAQALDVEGYRQAWQRQIQRFPALRAALESECASVQVIVTQADLPFYYQDVAQEADPHAVIERYRQQDLRTGFNLSQPPLLRIACFRLGEQDYRVLLSCHHSVIDGWSGPQLLGAVHRDYLLLMRGETFMHGETSAAQVDRAYVDHALHAVAQHSAVDAFWQQRQPLLAQTNDVAMLFAAAGKRADLSQHLTQVEPQVTGVSLNEQDQAALIAFAREVGVTHSIIAQYAWHRLLARSTGDAVSIVGNVLSGRESPVEDVASSVGLYINSLPLALSWQQPVSLQQHLVQLQNELMAMNQHATQSLIALTAGRPRLFNSLFIYENYPGAKAEQGQRADELHRLSPEFSAAYEKVEMPLNLVVREQAGCMLLRFEFDADVLDSAQARRVLMRWHDEVVALVNSSPQQPAEIIGHHKTVVVAERDTTQQTVSGNHAGSPDTPSAQSLLRVWAQTLKLSEPSLSEHRLGESSLWSQTLCESGVDSLQRIALAQALSRALAQPVSVALLQRYPSPQALSGYLAQSRVTANEETLS</sequence>
<evidence type="ECO:0000313" key="5">
    <source>
        <dbReference type="EMBL" id="MCL6351543.1"/>
    </source>
</evidence>
<dbReference type="Pfam" id="PF00501">
    <property type="entry name" value="AMP-binding"/>
    <property type="match status" value="1"/>
</dbReference>
<name>A0AAW5GBC1_9GAMM</name>
<dbReference type="RefSeq" id="WP_249682654.1">
    <property type="nucleotide sequence ID" value="NZ_SGPX01000005.1"/>
</dbReference>
<dbReference type="InterPro" id="IPR045851">
    <property type="entry name" value="AMP-bd_C_sf"/>
</dbReference>
<dbReference type="Pfam" id="PF18563">
    <property type="entry name" value="TubC_N"/>
    <property type="match status" value="1"/>
</dbReference>
<dbReference type="InterPro" id="IPR036736">
    <property type="entry name" value="ACP-like_sf"/>
</dbReference>
<keyword evidence="2" id="KW-0596">Phosphopantetheine</keyword>
<protein>
    <submittedName>
        <fullName evidence="6">Amino acid adenylation domain-containing protein</fullName>
    </submittedName>
</protein>
<dbReference type="CDD" id="cd05930">
    <property type="entry name" value="A_NRPS"/>
    <property type="match status" value="1"/>
</dbReference>
<feature type="domain" description="Carrier" evidence="4">
    <location>
        <begin position="1036"/>
        <end position="1109"/>
    </location>
</feature>
<organism evidence="6 8">
    <name type="scientific">Pectobacterium polaris</name>
    <dbReference type="NCBI Taxonomy" id="2042057"/>
    <lineage>
        <taxon>Bacteria</taxon>
        <taxon>Pseudomonadati</taxon>
        <taxon>Pseudomonadota</taxon>
        <taxon>Gammaproteobacteria</taxon>
        <taxon>Enterobacterales</taxon>
        <taxon>Pectobacteriaceae</taxon>
        <taxon>Pectobacterium</taxon>
    </lineage>
</organism>
<gene>
    <name evidence="5" type="ORF">EXT50_10215</name>
    <name evidence="6" type="ORF">EXT53_10215</name>
</gene>
<dbReference type="Pfam" id="PF00550">
    <property type="entry name" value="PP-binding"/>
    <property type="match status" value="2"/>
</dbReference>
<evidence type="ECO:0000313" key="6">
    <source>
        <dbReference type="EMBL" id="MCL6368941.1"/>
    </source>
</evidence>
<dbReference type="InterPro" id="IPR010071">
    <property type="entry name" value="AA_adenyl_dom"/>
</dbReference>
<dbReference type="InterPro" id="IPR000873">
    <property type="entry name" value="AMP-dep_synth/lig_dom"/>
</dbReference>
<dbReference type="Gene3D" id="3.40.50.12780">
    <property type="entry name" value="N-terminal domain of ligase-like"/>
    <property type="match status" value="1"/>
</dbReference>
<dbReference type="InterPro" id="IPR010060">
    <property type="entry name" value="NRPS_synth"/>
</dbReference>
<dbReference type="PROSITE" id="PS50075">
    <property type="entry name" value="CARRIER"/>
    <property type="match status" value="2"/>
</dbReference>
<dbReference type="InterPro" id="IPR020806">
    <property type="entry name" value="PKS_PP-bd"/>
</dbReference>
<dbReference type="InterPro" id="IPR001242">
    <property type="entry name" value="Condensation_dom"/>
</dbReference>
<dbReference type="Gene3D" id="1.10.1200.10">
    <property type="entry name" value="ACP-like"/>
    <property type="match status" value="2"/>
</dbReference>
<evidence type="ECO:0000256" key="1">
    <source>
        <dbReference type="ARBA" id="ARBA00001957"/>
    </source>
</evidence>
<dbReference type="Gene3D" id="3.30.559.10">
    <property type="entry name" value="Chloramphenicol acetyltransferase-like domain"/>
    <property type="match status" value="3"/>
</dbReference>
<dbReference type="PROSITE" id="PS00012">
    <property type="entry name" value="PHOSPHOPANTETHEINE"/>
    <property type="match status" value="1"/>
</dbReference>
<dbReference type="EMBL" id="SGPY01000005">
    <property type="protein sequence ID" value="MCL6368941.1"/>
    <property type="molecule type" value="Genomic_DNA"/>
</dbReference>
<dbReference type="EMBL" id="SGPX01000005">
    <property type="protein sequence ID" value="MCL6351543.1"/>
    <property type="molecule type" value="Genomic_DNA"/>
</dbReference>
<evidence type="ECO:0000313" key="8">
    <source>
        <dbReference type="Proteomes" id="UP001057360"/>
    </source>
</evidence>
<reference evidence="6" key="1">
    <citation type="submission" date="2019-02" db="EMBL/GenBank/DDBJ databases">
        <title>New Zealand Erwinia strains with phe-tRNA free attachment sites.</title>
        <authorList>
            <person name="Nunes-Leite L."/>
            <person name="Pitman A.R."/>
        </authorList>
    </citation>
    <scope>NUCLEOTIDE SEQUENCE</scope>
    <source>
        <strain evidence="6">Ec-140</strain>
        <strain evidence="5">Ec-143</strain>
    </source>
</reference>
<dbReference type="NCBIfam" id="TIGR01733">
    <property type="entry name" value="AA-adenyl-dom"/>
    <property type="match status" value="1"/>
</dbReference>
<dbReference type="InterPro" id="IPR009081">
    <property type="entry name" value="PP-bd_ACP"/>
</dbReference>
<dbReference type="InterPro" id="IPR006162">
    <property type="entry name" value="Ppantetheine_attach_site"/>
</dbReference>
<dbReference type="Proteomes" id="UP001055618">
    <property type="component" value="Unassembled WGS sequence"/>
</dbReference>
<dbReference type="SUPFAM" id="SSF52777">
    <property type="entry name" value="CoA-dependent acyltransferases"/>
    <property type="match status" value="6"/>
</dbReference>
<evidence type="ECO:0000259" key="4">
    <source>
        <dbReference type="PROSITE" id="PS50075"/>
    </source>
</evidence>
<dbReference type="InterPro" id="IPR041464">
    <property type="entry name" value="TubC_N"/>
</dbReference>
<dbReference type="SUPFAM" id="SSF47336">
    <property type="entry name" value="ACP-like"/>
    <property type="match status" value="2"/>
</dbReference>
<dbReference type="Gene3D" id="3.30.300.30">
    <property type="match status" value="1"/>
</dbReference>
<dbReference type="InterPro" id="IPR044894">
    <property type="entry name" value="TubC_N_sf"/>
</dbReference>
<evidence type="ECO:0000256" key="3">
    <source>
        <dbReference type="ARBA" id="ARBA00022553"/>
    </source>
</evidence>
<dbReference type="PANTHER" id="PTHR45398">
    <property type="match status" value="1"/>
</dbReference>
<dbReference type="SMART" id="SM00823">
    <property type="entry name" value="PKS_PP"/>
    <property type="match status" value="2"/>
</dbReference>
<dbReference type="Proteomes" id="UP001057360">
    <property type="component" value="Unassembled WGS sequence"/>
</dbReference>
<dbReference type="InterPro" id="IPR023213">
    <property type="entry name" value="CAT-like_dom_sf"/>
</dbReference>
<dbReference type="NCBIfam" id="TIGR01720">
    <property type="entry name" value="NRPS-para261"/>
    <property type="match status" value="1"/>
</dbReference>
<accession>A0AAW5GBC1</accession>
<keyword evidence="3" id="KW-0597">Phosphoprotein</keyword>
<evidence type="ECO:0000256" key="2">
    <source>
        <dbReference type="ARBA" id="ARBA00022450"/>
    </source>
</evidence>
<dbReference type="Gene3D" id="3.30.559.30">
    <property type="entry name" value="Nonribosomal peptide synthetase, condensation domain"/>
    <property type="match status" value="3"/>
</dbReference>
<dbReference type="SUPFAM" id="SSF56801">
    <property type="entry name" value="Acetyl-CoA synthetase-like"/>
    <property type="match status" value="1"/>
</dbReference>
<dbReference type="InterPro" id="IPR020845">
    <property type="entry name" value="AMP-binding_CS"/>
</dbReference>
<dbReference type="GO" id="GO:0031177">
    <property type="term" value="F:phosphopantetheine binding"/>
    <property type="evidence" value="ECO:0007669"/>
    <property type="project" value="InterPro"/>
</dbReference>
<comment type="caution">
    <text evidence="6">The sequence shown here is derived from an EMBL/GenBank/DDBJ whole genome shotgun (WGS) entry which is preliminary data.</text>
</comment>
<keyword evidence="7" id="KW-1185">Reference proteome</keyword>
<dbReference type="InterPro" id="IPR042099">
    <property type="entry name" value="ANL_N_sf"/>
</dbReference>
<dbReference type="PANTHER" id="PTHR45398:SF1">
    <property type="entry name" value="ENZYME, PUTATIVE (JCVI)-RELATED"/>
    <property type="match status" value="1"/>
</dbReference>
<feature type="domain" description="Carrier" evidence="4">
    <location>
        <begin position="2027"/>
        <end position="2113"/>
    </location>
</feature>
<dbReference type="Gene3D" id="1.10.10.1830">
    <property type="entry name" value="Non-ribosomal peptide synthase, adenylation domain"/>
    <property type="match status" value="1"/>
</dbReference>
<comment type="cofactor">
    <cofactor evidence="1">
        <name>pantetheine 4'-phosphate</name>
        <dbReference type="ChEBI" id="CHEBI:47942"/>
    </cofactor>
</comment>